<sequence length="358" mass="39046">MAIGLPTIDIIFKKLAATLVTRSASGIVALIVKDDTDSTHAVKEYTSVLQIDATKFTMSNVQYIKDVFLGGAAKVIVAPVATDSVAVIGDAIKTIGSRKYNWIGLAEGKDDEQTDLVAYIKEQETAKKSVKAVVFDATAPDCQHIVNFTNPSVTTASGKLTGEKYVSRLLGLLAGMPLTRSSTYYGLADLISVEEPADVESAVNAGEFVLFNDDDLVRVARGVNSLTTLSSTVSEEFKKIVIVETMDMIRADISATFKNDYLGKFKNKYDYQVLLITAINSYFDALANEDILDNTFANRAYIDIEAQRAAWIATGKAEAEGWDEQTVKNNTFRSNVYLGGNIKITDAMEDFEFGIDLQ</sequence>
<dbReference type="Gene3D" id="3.40.50.11790">
    <property type="match status" value="1"/>
</dbReference>
<dbReference type="EMBL" id="JARTLD010000028">
    <property type="protein sequence ID" value="MED5017930.1"/>
    <property type="molecule type" value="Genomic_DNA"/>
</dbReference>
<evidence type="ECO:0000259" key="2">
    <source>
        <dbReference type="Pfam" id="PF17482"/>
    </source>
</evidence>
<dbReference type="InterPro" id="IPR020287">
    <property type="entry name" value="Tail_sheath_C"/>
</dbReference>
<protein>
    <submittedName>
        <fullName evidence="3">Phage tail sheath C-terminal domain-containing protein</fullName>
    </submittedName>
</protein>
<accession>A0ABU6PV84</accession>
<dbReference type="RefSeq" id="WP_328277921.1">
    <property type="nucleotide sequence ID" value="NZ_JARTLD010000028.1"/>
</dbReference>
<organism evidence="3 4">
    <name type="scientific">Paenibacillus chibensis</name>
    <dbReference type="NCBI Taxonomy" id="59846"/>
    <lineage>
        <taxon>Bacteria</taxon>
        <taxon>Bacillati</taxon>
        <taxon>Bacillota</taxon>
        <taxon>Bacilli</taxon>
        <taxon>Bacillales</taxon>
        <taxon>Paenibacillaceae</taxon>
        <taxon>Paenibacillus</taxon>
    </lineage>
</organism>
<dbReference type="Proteomes" id="UP001343257">
    <property type="component" value="Unassembled WGS sequence"/>
</dbReference>
<name>A0ABU6PV84_9BACL</name>
<keyword evidence="4" id="KW-1185">Reference proteome</keyword>
<comment type="caution">
    <text evidence="3">The sequence shown here is derived from an EMBL/GenBank/DDBJ whole genome shotgun (WGS) entry which is preliminary data.</text>
</comment>
<dbReference type="Pfam" id="PF17482">
    <property type="entry name" value="Phage_sheath_1C"/>
    <property type="match status" value="1"/>
</dbReference>
<evidence type="ECO:0000313" key="4">
    <source>
        <dbReference type="Proteomes" id="UP001343257"/>
    </source>
</evidence>
<gene>
    <name evidence="3" type="ORF">P9847_11515</name>
</gene>
<evidence type="ECO:0000256" key="1">
    <source>
        <dbReference type="ARBA" id="ARBA00008005"/>
    </source>
</evidence>
<dbReference type="Gene3D" id="3.30.1370.220">
    <property type="match status" value="1"/>
</dbReference>
<feature type="domain" description="Tail sheath protein C-terminal" evidence="2">
    <location>
        <begin position="233"/>
        <end position="356"/>
    </location>
</feature>
<proteinExistence type="inferred from homology"/>
<reference evidence="3 4" key="1">
    <citation type="submission" date="2023-03" db="EMBL/GenBank/DDBJ databases">
        <title>Bacillus Genome Sequencing.</title>
        <authorList>
            <person name="Dunlap C."/>
        </authorList>
    </citation>
    <scope>NUCLEOTIDE SEQUENCE [LARGE SCALE GENOMIC DNA]</scope>
    <source>
        <strain evidence="3 4">NRS-52</strain>
    </source>
</reference>
<comment type="similarity">
    <text evidence="1">Belongs to the myoviridae tail sheath protein family.</text>
</comment>
<evidence type="ECO:0000313" key="3">
    <source>
        <dbReference type="EMBL" id="MED5017930.1"/>
    </source>
</evidence>